<gene>
    <name evidence="1" type="ORF">Tci_929831</name>
</gene>
<evidence type="ECO:0000313" key="1">
    <source>
        <dbReference type="EMBL" id="GFD57862.1"/>
    </source>
</evidence>
<proteinExistence type="predicted"/>
<name>A0A699XCQ2_TANCI</name>
<sequence length="86" mass="9291">GRRLVSVADGARQHRVRASSQRCRWSRSRAPCRLCAGLHGAEGFRERLPGPTVWRHAPACMYCPHAGDAAAADSDGRTLRSPGPAD</sequence>
<feature type="non-terminal residue" evidence="1">
    <location>
        <position position="1"/>
    </location>
</feature>
<reference evidence="1" key="1">
    <citation type="journal article" date="2019" name="Sci. Rep.">
        <title>Draft genome of Tanacetum cinerariifolium, the natural source of mosquito coil.</title>
        <authorList>
            <person name="Yamashiro T."/>
            <person name="Shiraishi A."/>
            <person name="Satake H."/>
            <person name="Nakayama K."/>
        </authorList>
    </citation>
    <scope>NUCLEOTIDE SEQUENCE</scope>
</reference>
<accession>A0A699XCQ2</accession>
<comment type="caution">
    <text evidence="1">The sequence shown here is derived from an EMBL/GenBank/DDBJ whole genome shotgun (WGS) entry which is preliminary data.</text>
</comment>
<feature type="non-terminal residue" evidence="1">
    <location>
        <position position="86"/>
    </location>
</feature>
<dbReference type="EMBL" id="BKCJ011845825">
    <property type="protein sequence ID" value="GFD57862.1"/>
    <property type="molecule type" value="Genomic_DNA"/>
</dbReference>
<organism evidence="1">
    <name type="scientific">Tanacetum cinerariifolium</name>
    <name type="common">Dalmatian daisy</name>
    <name type="synonym">Chrysanthemum cinerariifolium</name>
    <dbReference type="NCBI Taxonomy" id="118510"/>
    <lineage>
        <taxon>Eukaryota</taxon>
        <taxon>Viridiplantae</taxon>
        <taxon>Streptophyta</taxon>
        <taxon>Embryophyta</taxon>
        <taxon>Tracheophyta</taxon>
        <taxon>Spermatophyta</taxon>
        <taxon>Magnoliopsida</taxon>
        <taxon>eudicotyledons</taxon>
        <taxon>Gunneridae</taxon>
        <taxon>Pentapetalae</taxon>
        <taxon>asterids</taxon>
        <taxon>campanulids</taxon>
        <taxon>Asterales</taxon>
        <taxon>Asteraceae</taxon>
        <taxon>Asteroideae</taxon>
        <taxon>Anthemideae</taxon>
        <taxon>Anthemidinae</taxon>
        <taxon>Tanacetum</taxon>
    </lineage>
</organism>
<dbReference type="AlphaFoldDB" id="A0A699XCQ2"/>
<protein>
    <submittedName>
        <fullName evidence="1">Uncharacterized protein</fullName>
    </submittedName>
</protein>